<evidence type="ECO:0000256" key="1">
    <source>
        <dbReference type="SAM" id="MobiDB-lite"/>
    </source>
</evidence>
<organism evidence="2 3">
    <name type="scientific">Trifolium pratense</name>
    <name type="common">Red clover</name>
    <dbReference type="NCBI Taxonomy" id="57577"/>
    <lineage>
        <taxon>Eukaryota</taxon>
        <taxon>Viridiplantae</taxon>
        <taxon>Streptophyta</taxon>
        <taxon>Embryophyta</taxon>
        <taxon>Tracheophyta</taxon>
        <taxon>Spermatophyta</taxon>
        <taxon>Magnoliopsida</taxon>
        <taxon>eudicotyledons</taxon>
        <taxon>Gunneridae</taxon>
        <taxon>Pentapetalae</taxon>
        <taxon>rosids</taxon>
        <taxon>fabids</taxon>
        <taxon>Fabales</taxon>
        <taxon>Fabaceae</taxon>
        <taxon>Papilionoideae</taxon>
        <taxon>50 kb inversion clade</taxon>
        <taxon>NPAAA clade</taxon>
        <taxon>Hologalegina</taxon>
        <taxon>IRL clade</taxon>
        <taxon>Trifolieae</taxon>
        <taxon>Trifolium</taxon>
    </lineage>
</organism>
<reference evidence="2 3" key="1">
    <citation type="journal article" date="2014" name="Am. J. Bot.">
        <title>Genome assembly and annotation for red clover (Trifolium pratense; Fabaceae).</title>
        <authorList>
            <person name="Istvanek J."/>
            <person name="Jaros M."/>
            <person name="Krenek A."/>
            <person name="Repkova J."/>
        </authorList>
    </citation>
    <scope>NUCLEOTIDE SEQUENCE [LARGE SCALE GENOMIC DNA]</scope>
    <source>
        <strain evidence="3">cv. Tatra</strain>
        <tissue evidence="2">Young leaves</tissue>
    </source>
</reference>
<proteinExistence type="predicted"/>
<gene>
    <name evidence="2" type="ORF">L195_g059392</name>
</gene>
<dbReference type="STRING" id="57577.A0A2K3JXW5"/>
<accession>A0A2K3JXW5</accession>
<evidence type="ECO:0000313" key="2">
    <source>
        <dbReference type="EMBL" id="PNX58848.1"/>
    </source>
</evidence>
<reference evidence="2 3" key="2">
    <citation type="journal article" date="2017" name="Front. Plant Sci.">
        <title>Gene Classification and Mining of Molecular Markers Useful in Red Clover (Trifolium pratense) Breeding.</title>
        <authorList>
            <person name="Istvanek J."/>
            <person name="Dluhosova J."/>
            <person name="Dluhos P."/>
            <person name="Patkova L."/>
            <person name="Nedelnik J."/>
            <person name="Repkova J."/>
        </authorList>
    </citation>
    <scope>NUCLEOTIDE SEQUENCE [LARGE SCALE GENOMIC DNA]</scope>
    <source>
        <strain evidence="3">cv. Tatra</strain>
        <tissue evidence="2">Young leaves</tissue>
    </source>
</reference>
<evidence type="ECO:0000313" key="3">
    <source>
        <dbReference type="Proteomes" id="UP000236291"/>
    </source>
</evidence>
<comment type="caution">
    <text evidence="2">The sequence shown here is derived from an EMBL/GenBank/DDBJ whole genome shotgun (WGS) entry which is preliminary data.</text>
</comment>
<dbReference type="AlphaFoldDB" id="A0A2K3JXW5"/>
<sequence length="78" mass="8934">RILQHCPFAKIHFIIVPGVRTVLKCNLPDSGKRRQPVHHSFQHQVRYALIDLDRTPHAPPNHLSPDEARQITDTNGPM</sequence>
<dbReference type="Proteomes" id="UP000236291">
    <property type="component" value="Unassembled WGS sequence"/>
</dbReference>
<dbReference type="EMBL" id="ASHM01129425">
    <property type="protein sequence ID" value="PNX58848.1"/>
    <property type="molecule type" value="Genomic_DNA"/>
</dbReference>
<protein>
    <submittedName>
        <fullName evidence="2">Uncharacterized protein</fullName>
    </submittedName>
</protein>
<feature type="non-terminal residue" evidence="2">
    <location>
        <position position="1"/>
    </location>
</feature>
<name>A0A2K3JXW5_TRIPR</name>
<feature type="region of interest" description="Disordered" evidence="1">
    <location>
        <begin position="54"/>
        <end position="78"/>
    </location>
</feature>